<organism evidence="1 2">
    <name type="scientific">Candidatus Endonucleibacter bathymodioli</name>
    <dbReference type="NCBI Taxonomy" id="539814"/>
    <lineage>
        <taxon>Bacteria</taxon>
        <taxon>Pseudomonadati</taxon>
        <taxon>Pseudomonadota</taxon>
        <taxon>Gammaproteobacteria</taxon>
        <taxon>Oceanospirillales</taxon>
        <taxon>Endozoicomonadaceae</taxon>
        <taxon>Candidatus Endonucleibacter</taxon>
    </lineage>
</organism>
<sequence length="405" mass="46288">MKINNNRISGKLFSPLLVVFKAVSGSVKKVAGKRISGYYGQLTKFSLDEESVRILKDRNISVKNTERLPKKMPVNGDVSFHDFWEKVPGSKSYMDTIDHQLMKVKDCKDNEKEEVNGGRPVLSGTWHVKGPGLERPATRFKRMLQRVIYNMIGHKYKGRYYDNPKLLIQKEVLATNVYKIIKGNAVGGVAMNGYGAHYTVDRDKGRYYGAFKHLDGFMDASAMNPEDKVRMCDQPATELVLRRYLLGDEDYLKMDNYMYDRLSGSFHSIDFGMSFYNQSTLDPDCDFDQFKAAMLKTSRKHRLQYNVLGNGDNLLKLVKSKNADDTDDGIKNGLKMIALLTDKDLEEQVAVISNPKARAALLLILVSKCKQAQCILYRSFPDLYPRYKDTKWPEYSTRKVMNLVV</sequence>
<protein>
    <submittedName>
        <fullName evidence="1">Uncharacterized protein</fullName>
    </submittedName>
</protein>
<dbReference type="EMBL" id="JASXSV010000009">
    <property type="protein sequence ID" value="MDP0589040.1"/>
    <property type="molecule type" value="Genomic_DNA"/>
</dbReference>
<name>A0AA90NTI7_9GAMM</name>
<evidence type="ECO:0000313" key="2">
    <source>
        <dbReference type="Proteomes" id="UP001178148"/>
    </source>
</evidence>
<accession>A0AA90NTI7</accession>
<comment type="caution">
    <text evidence="1">The sequence shown here is derived from an EMBL/GenBank/DDBJ whole genome shotgun (WGS) entry which is preliminary data.</text>
</comment>
<dbReference type="AlphaFoldDB" id="A0AA90NTI7"/>
<keyword evidence="2" id="KW-1185">Reference proteome</keyword>
<gene>
    <name evidence="1" type="ORF">QS748_07530</name>
</gene>
<reference evidence="1 2" key="1">
    <citation type="journal article" date="2023" name="bioRxiv">
        <title>An intranuclear bacterial parasite of deep-sea mussels expresses apoptosis inhibitors acquired from its host.</title>
        <authorList>
            <person name="Gonzalez Porras M.A."/>
            <person name="Assie A."/>
            <person name="Tietjen M."/>
            <person name="Violette M."/>
            <person name="Kleiner M."/>
            <person name="Gruber-Vodicka H."/>
            <person name="Dubilier N."/>
            <person name="Leisch N."/>
        </authorList>
    </citation>
    <scope>NUCLEOTIDE SEQUENCE [LARGE SCALE GENOMIC DNA]</scope>
    <source>
        <strain evidence="1">IAP13</strain>
    </source>
</reference>
<proteinExistence type="predicted"/>
<dbReference type="Proteomes" id="UP001178148">
    <property type="component" value="Unassembled WGS sequence"/>
</dbReference>
<evidence type="ECO:0000313" key="1">
    <source>
        <dbReference type="EMBL" id="MDP0589040.1"/>
    </source>
</evidence>